<reference evidence="1 2" key="1">
    <citation type="submission" date="2013-03" db="EMBL/GenBank/DDBJ databases">
        <title>Salinisphaera dokdonensis CL-ES53 Genome Sequencing.</title>
        <authorList>
            <person name="Li C."/>
            <person name="Lai Q."/>
            <person name="Shao Z."/>
        </authorList>
    </citation>
    <scope>NUCLEOTIDE SEQUENCE [LARGE SCALE GENOMIC DNA]</scope>
    <source>
        <strain evidence="1 2">CL-ES53</strain>
    </source>
</reference>
<comment type="caution">
    <text evidence="1">The sequence shown here is derived from an EMBL/GenBank/DDBJ whole genome shotgun (WGS) entry which is preliminary data.</text>
</comment>
<keyword evidence="2" id="KW-1185">Reference proteome</keyword>
<sequence length="45" mass="5149">MRFAGWGGVEAHRSQGGTNRVRCETYRHSADFRARFNAFSYIQPG</sequence>
<protein>
    <submittedName>
        <fullName evidence="1">Catalase</fullName>
    </submittedName>
</protein>
<proteinExistence type="predicted"/>
<name>A0ABV2B1G5_9GAMM</name>
<organism evidence="1 2">
    <name type="scientific">Salinisphaera dokdonensis CL-ES53</name>
    <dbReference type="NCBI Taxonomy" id="1304272"/>
    <lineage>
        <taxon>Bacteria</taxon>
        <taxon>Pseudomonadati</taxon>
        <taxon>Pseudomonadota</taxon>
        <taxon>Gammaproteobacteria</taxon>
        <taxon>Salinisphaerales</taxon>
        <taxon>Salinisphaeraceae</taxon>
        <taxon>Salinisphaera</taxon>
    </lineage>
</organism>
<evidence type="ECO:0000313" key="2">
    <source>
        <dbReference type="Proteomes" id="UP001460888"/>
    </source>
</evidence>
<dbReference type="EMBL" id="APND01000003">
    <property type="protein sequence ID" value="MES1929726.1"/>
    <property type="molecule type" value="Genomic_DNA"/>
</dbReference>
<gene>
    <name evidence="1" type="ORF">SADO_10729</name>
</gene>
<accession>A0ABV2B1G5</accession>
<dbReference type="Proteomes" id="UP001460888">
    <property type="component" value="Unassembled WGS sequence"/>
</dbReference>
<evidence type="ECO:0000313" key="1">
    <source>
        <dbReference type="EMBL" id="MES1929726.1"/>
    </source>
</evidence>